<dbReference type="AlphaFoldDB" id="A0AAV9WVU2"/>
<proteinExistence type="predicted"/>
<keyword evidence="3" id="KW-1185">Reference proteome</keyword>
<evidence type="ECO:0000256" key="1">
    <source>
        <dbReference type="SAM" id="SignalP"/>
    </source>
</evidence>
<keyword evidence="1" id="KW-0732">Signal</keyword>
<evidence type="ECO:0000313" key="3">
    <source>
        <dbReference type="Proteomes" id="UP001365542"/>
    </source>
</evidence>
<protein>
    <submittedName>
        <fullName evidence="2">Uncharacterized protein</fullName>
    </submittedName>
</protein>
<dbReference type="EMBL" id="JAVHJO010000016">
    <property type="protein sequence ID" value="KAK6526570.1"/>
    <property type="molecule type" value="Genomic_DNA"/>
</dbReference>
<dbReference type="Proteomes" id="UP001365542">
    <property type="component" value="Unassembled WGS sequence"/>
</dbReference>
<evidence type="ECO:0000313" key="2">
    <source>
        <dbReference type="EMBL" id="KAK6526570.1"/>
    </source>
</evidence>
<gene>
    <name evidence="2" type="ORF">TWF694_005152</name>
</gene>
<name>A0AAV9WVU2_9PEZI</name>
<comment type="caution">
    <text evidence="2">The sequence shown here is derived from an EMBL/GenBank/DDBJ whole genome shotgun (WGS) entry which is preliminary data.</text>
</comment>
<organism evidence="2 3">
    <name type="scientific">Orbilia ellipsospora</name>
    <dbReference type="NCBI Taxonomy" id="2528407"/>
    <lineage>
        <taxon>Eukaryota</taxon>
        <taxon>Fungi</taxon>
        <taxon>Dikarya</taxon>
        <taxon>Ascomycota</taxon>
        <taxon>Pezizomycotina</taxon>
        <taxon>Orbiliomycetes</taxon>
        <taxon>Orbiliales</taxon>
        <taxon>Orbiliaceae</taxon>
        <taxon>Orbilia</taxon>
    </lineage>
</organism>
<feature type="chain" id="PRO_5043687502" evidence="1">
    <location>
        <begin position="21"/>
        <end position="198"/>
    </location>
</feature>
<feature type="signal peptide" evidence="1">
    <location>
        <begin position="1"/>
        <end position="20"/>
    </location>
</feature>
<sequence>MQFKTVIAVALGLLSTSSFAAITAESLIADIDVLTALSTSAMNHLSSLTPSNNPGQVSDQAQTLITNMNTMTRDASGDTMDTAGTTKFSDADATLILTSLDAFTTAHQSFLTTVIKKHLIFAQFGMTAPIAAVFRQWEAAMDAFGFTMQDAFPESGSSGLSKDLAALHNSIENTVTTYAQVCVPSPLYPTVQPVCIPT</sequence>
<accession>A0AAV9WVU2</accession>
<reference evidence="2 3" key="1">
    <citation type="submission" date="2019-10" db="EMBL/GenBank/DDBJ databases">
        <authorList>
            <person name="Palmer J.M."/>
        </authorList>
    </citation>
    <scope>NUCLEOTIDE SEQUENCE [LARGE SCALE GENOMIC DNA]</scope>
    <source>
        <strain evidence="2 3">TWF694</strain>
    </source>
</reference>